<dbReference type="SUPFAM" id="SSF82199">
    <property type="entry name" value="SET domain"/>
    <property type="match status" value="1"/>
</dbReference>
<dbReference type="PANTHER" id="PTHR13271">
    <property type="entry name" value="UNCHARACTERIZED PUTATIVE METHYLTRANSFERASE"/>
    <property type="match status" value="1"/>
</dbReference>
<dbReference type="PROSITE" id="PS50280">
    <property type="entry name" value="SET"/>
    <property type="match status" value="1"/>
</dbReference>
<gene>
    <name evidence="2" type="ORF">QBC34DRAFT_397331</name>
</gene>
<dbReference type="Pfam" id="PF00856">
    <property type="entry name" value="SET"/>
    <property type="match status" value="1"/>
</dbReference>
<dbReference type="InterPro" id="IPR001214">
    <property type="entry name" value="SET_dom"/>
</dbReference>
<dbReference type="PANTHER" id="PTHR13271:SF137">
    <property type="entry name" value="SET DOMAIN-CONTAINING PROTEIN"/>
    <property type="match status" value="1"/>
</dbReference>
<feature type="domain" description="SET" evidence="1">
    <location>
        <begin position="19"/>
        <end position="230"/>
    </location>
</feature>
<sequence>MDIYDSLLVWAKAQGIKLHGIEPHEIPNRGVGIVATKDLAPSTLILTVPTTSLRTLESVPSPLVKSYPPKDFTVHGLLAATLTIDTDPTFNAWNAVIPTPCSLLSSLPLAWPPSLHPFLPPPALSLLQKQLSKFSLDYSTFLSASSSHKSIPRETYLYNWLLVNTRTFYHETAKTRKLRLPRDDRMVLQPIADLFNHSSTGCSVSFDESQFTISTDRAYAEGEEVVICYGRHGNDFLLVEYGFVFDGNKWDEVGLDEIILPELTARQKEELDELGFLGKYLLDAEEVCYRTQVALRAICLPSREWRRVAQGEDDGEAHQEKVDDLLASMLTKYVARIDDRLEKIRLLKEGEPCQRAMLSLRWLQIRRLVERALERLTSQ</sequence>
<proteinExistence type="predicted"/>
<dbReference type="InterPro" id="IPR046341">
    <property type="entry name" value="SET_dom_sf"/>
</dbReference>
<evidence type="ECO:0000313" key="2">
    <source>
        <dbReference type="EMBL" id="KAK4452905.1"/>
    </source>
</evidence>
<dbReference type="InterPro" id="IPR050600">
    <property type="entry name" value="SETD3_SETD6_MTase"/>
</dbReference>
<dbReference type="Gene3D" id="3.90.1410.10">
    <property type="entry name" value="set domain protein methyltransferase, domain 1"/>
    <property type="match status" value="1"/>
</dbReference>
<dbReference type="Proteomes" id="UP001321760">
    <property type="component" value="Unassembled WGS sequence"/>
</dbReference>
<keyword evidence="3" id="KW-1185">Reference proteome</keyword>
<reference evidence="2" key="1">
    <citation type="journal article" date="2023" name="Mol. Phylogenet. Evol.">
        <title>Genome-scale phylogeny and comparative genomics of the fungal order Sordariales.</title>
        <authorList>
            <person name="Hensen N."/>
            <person name="Bonometti L."/>
            <person name="Westerberg I."/>
            <person name="Brannstrom I.O."/>
            <person name="Guillou S."/>
            <person name="Cros-Aarteil S."/>
            <person name="Calhoun S."/>
            <person name="Haridas S."/>
            <person name="Kuo A."/>
            <person name="Mondo S."/>
            <person name="Pangilinan J."/>
            <person name="Riley R."/>
            <person name="LaButti K."/>
            <person name="Andreopoulos B."/>
            <person name="Lipzen A."/>
            <person name="Chen C."/>
            <person name="Yan M."/>
            <person name="Daum C."/>
            <person name="Ng V."/>
            <person name="Clum A."/>
            <person name="Steindorff A."/>
            <person name="Ohm R.A."/>
            <person name="Martin F."/>
            <person name="Silar P."/>
            <person name="Natvig D.O."/>
            <person name="Lalanne C."/>
            <person name="Gautier V."/>
            <person name="Ament-Velasquez S.L."/>
            <person name="Kruys A."/>
            <person name="Hutchinson M.I."/>
            <person name="Powell A.J."/>
            <person name="Barry K."/>
            <person name="Miller A.N."/>
            <person name="Grigoriev I.V."/>
            <person name="Debuchy R."/>
            <person name="Gladieux P."/>
            <person name="Hiltunen Thoren M."/>
            <person name="Johannesson H."/>
        </authorList>
    </citation>
    <scope>NUCLEOTIDE SEQUENCE</scope>
    <source>
        <strain evidence="2">PSN243</strain>
    </source>
</reference>
<comment type="caution">
    <text evidence="2">The sequence shown here is derived from an EMBL/GenBank/DDBJ whole genome shotgun (WGS) entry which is preliminary data.</text>
</comment>
<evidence type="ECO:0000313" key="3">
    <source>
        <dbReference type="Proteomes" id="UP001321760"/>
    </source>
</evidence>
<dbReference type="AlphaFoldDB" id="A0AAV9GX19"/>
<reference evidence="2" key="2">
    <citation type="submission" date="2023-05" db="EMBL/GenBank/DDBJ databases">
        <authorList>
            <consortium name="Lawrence Berkeley National Laboratory"/>
            <person name="Steindorff A."/>
            <person name="Hensen N."/>
            <person name="Bonometti L."/>
            <person name="Westerberg I."/>
            <person name="Brannstrom I.O."/>
            <person name="Guillou S."/>
            <person name="Cros-Aarteil S."/>
            <person name="Calhoun S."/>
            <person name="Haridas S."/>
            <person name="Kuo A."/>
            <person name="Mondo S."/>
            <person name="Pangilinan J."/>
            <person name="Riley R."/>
            <person name="Labutti K."/>
            <person name="Andreopoulos B."/>
            <person name="Lipzen A."/>
            <person name="Chen C."/>
            <person name="Yanf M."/>
            <person name="Daum C."/>
            <person name="Ng V."/>
            <person name="Clum A."/>
            <person name="Ohm R."/>
            <person name="Martin F."/>
            <person name="Silar P."/>
            <person name="Natvig D."/>
            <person name="Lalanne C."/>
            <person name="Gautier V."/>
            <person name="Ament-Velasquez S.L."/>
            <person name="Kruys A."/>
            <person name="Hutchinson M.I."/>
            <person name="Powell A.J."/>
            <person name="Barry K."/>
            <person name="Miller A.N."/>
            <person name="Grigoriev I.V."/>
            <person name="Debuchy R."/>
            <person name="Gladieux P."/>
            <person name="Thoren M.H."/>
            <person name="Johannesson H."/>
        </authorList>
    </citation>
    <scope>NUCLEOTIDE SEQUENCE</scope>
    <source>
        <strain evidence="2">PSN243</strain>
    </source>
</reference>
<accession>A0AAV9GX19</accession>
<evidence type="ECO:0000259" key="1">
    <source>
        <dbReference type="PROSITE" id="PS50280"/>
    </source>
</evidence>
<protein>
    <submittedName>
        <fullName evidence="2">Ribosomal lysine N-methyltransferase set11</fullName>
    </submittedName>
</protein>
<name>A0AAV9GX19_9PEZI</name>
<dbReference type="GO" id="GO:0016279">
    <property type="term" value="F:protein-lysine N-methyltransferase activity"/>
    <property type="evidence" value="ECO:0007669"/>
    <property type="project" value="TreeGrafter"/>
</dbReference>
<dbReference type="EMBL" id="MU865922">
    <property type="protein sequence ID" value="KAK4452905.1"/>
    <property type="molecule type" value="Genomic_DNA"/>
</dbReference>
<organism evidence="2 3">
    <name type="scientific">Podospora aff. communis PSN243</name>
    <dbReference type="NCBI Taxonomy" id="3040156"/>
    <lineage>
        <taxon>Eukaryota</taxon>
        <taxon>Fungi</taxon>
        <taxon>Dikarya</taxon>
        <taxon>Ascomycota</taxon>
        <taxon>Pezizomycotina</taxon>
        <taxon>Sordariomycetes</taxon>
        <taxon>Sordariomycetidae</taxon>
        <taxon>Sordariales</taxon>
        <taxon>Podosporaceae</taxon>
        <taxon>Podospora</taxon>
    </lineage>
</organism>